<dbReference type="Gene3D" id="3.30.1330.230">
    <property type="match status" value="1"/>
</dbReference>
<protein>
    <submittedName>
        <fullName evidence="3">TOMM leader peptide-binding protein</fullName>
    </submittedName>
</protein>
<evidence type="ECO:0000256" key="1">
    <source>
        <dbReference type="SAM" id="MobiDB-lite"/>
    </source>
</evidence>
<dbReference type="Pfam" id="PF02624">
    <property type="entry name" value="YcaO"/>
    <property type="match status" value="1"/>
</dbReference>
<feature type="region of interest" description="Disordered" evidence="1">
    <location>
        <begin position="695"/>
        <end position="714"/>
    </location>
</feature>
<accession>A0ABP7AVL2</accession>
<dbReference type="Gene3D" id="3.40.50.720">
    <property type="entry name" value="NAD(P)-binding Rossmann-like Domain"/>
    <property type="match status" value="1"/>
</dbReference>
<dbReference type="RefSeq" id="WP_231485501.1">
    <property type="nucleotide sequence ID" value="NZ_BAAAZO010000014.1"/>
</dbReference>
<evidence type="ECO:0000313" key="3">
    <source>
        <dbReference type="EMBL" id="GAA3640624.1"/>
    </source>
</evidence>
<dbReference type="InterPro" id="IPR003776">
    <property type="entry name" value="YcaO-like_dom"/>
</dbReference>
<dbReference type="PANTHER" id="PTHR37809:SF1">
    <property type="entry name" value="RIBOSOMAL PROTEIN S12 METHYLTHIOTRANSFERASE ACCESSORY FACTOR YCAO"/>
    <property type="match status" value="1"/>
</dbReference>
<dbReference type="Proteomes" id="UP001501074">
    <property type="component" value="Unassembled WGS sequence"/>
</dbReference>
<evidence type="ECO:0000313" key="4">
    <source>
        <dbReference type="Proteomes" id="UP001501074"/>
    </source>
</evidence>
<keyword evidence="4" id="KW-1185">Reference proteome</keyword>
<comment type="caution">
    <text evidence="3">The sequence shown here is derived from an EMBL/GenBank/DDBJ whole genome shotgun (WGS) entry which is preliminary data.</text>
</comment>
<organism evidence="3 4">
    <name type="scientific">Kineosporia mesophila</name>
    <dbReference type="NCBI Taxonomy" id="566012"/>
    <lineage>
        <taxon>Bacteria</taxon>
        <taxon>Bacillati</taxon>
        <taxon>Actinomycetota</taxon>
        <taxon>Actinomycetes</taxon>
        <taxon>Kineosporiales</taxon>
        <taxon>Kineosporiaceae</taxon>
        <taxon>Kineosporia</taxon>
    </lineage>
</organism>
<dbReference type="InterPro" id="IPR022291">
    <property type="entry name" value="Bacteriocin_synth_cyclodeHase"/>
</dbReference>
<dbReference type="Gene3D" id="3.30.160.660">
    <property type="match status" value="1"/>
</dbReference>
<dbReference type="InterPro" id="IPR027624">
    <property type="entry name" value="TOMM_cyclo_SagD"/>
</dbReference>
<gene>
    <name evidence="3" type="ORF">GCM10022223_69820</name>
</gene>
<dbReference type="NCBIfam" id="TIGR00702">
    <property type="entry name" value="YcaO-type kinase domain"/>
    <property type="match status" value="1"/>
</dbReference>
<dbReference type="NCBIfam" id="TIGR03604">
    <property type="entry name" value="TOMM_cyclo_SagD"/>
    <property type="match status" value="1"/>
</dbReference>
<sequence length="714" mass="76731">MAKPALEDEIVLSPGTHVHAVDDDSGFLEESAGVRRIQGERLGAAVSEVLGALTVPRRVGDVLDGVRDLSRDQALTWLSDLLEAGLVRPGRPVAGTTVQLCGDETLTACARVALPAHARVSADGADLLLVIADSLYDARAEALARDCVRRGSAFLVAGADPGRGAFVTPVWRPGERLACYECVRTRLHANAPTGRTRWEYQQSLSRGGVSSGRGPVGVAGALGVAAVLAGVRAAAWLNDADGPQDDLIWIGDDLSAGHRPVLPVPTCSWCDQQQTGRERVEPGGLLAAVDDVAGIVHSATVRLAESGPRVHLGGSVAADNSLVRPSLRVTLNGGAGFTRSAALLSTAGESVERYAAGIWRREDLVVARYDDLDGPAVHPGEFALYSPEQYADPAFPYRPFTASDVVRWTRAHRLRDGAEVWVPASTVYLPYRRVREEDEFAPSISTGLAAGPGHIAAVLSGLQEVIERDALAISWLHRLPPRPVSPEVVAASPRVAEQLALGTSWTVDFHDLSLDLDLPVVAAVMRYRRDREDVLSFGSACRGDLTGAVEKAFLEAAQGLTYVRRLLRTFADWEAAPDFSDVDEFNKHAILYTRYPHLRERAGYLLHGPITRRPARLSVPAPEGDEALLDSAVRQLAGAGHEVYVVDLTTPDVAALGVRVVRVLVPGLQHLSGSHALRFLGGRRLNEMPLRLARSEGHESWSSRPDNSFPHPLP</sequence>
<reference evidence="4" key="1">
    <citation type="journal article" date="2019" name="Int. J. Syst. Evol. Microbiol.">
        <title>The Global Catalogue of Microorganisms (GCM) 10K type strain sequencing project: providing services to taxonomists for standard genome sequencing and annotation.</title>
        <authorList>
            <consortium name="The Broad Institute Genomics Platform"/>
            <consortium name="The Broad Institute Genome Sequencing Center for Infectious Disease"/>
            <person name="Wu L."/>
            <person name="Ma J."/>
        </authorList>
    </citation>
    <scope>NUCLEOTIDE SEQUENCE [LARGE SCALE GENOMIC DNA]</scope>
    <source>
        <strain evidence="4">JCM 16902</strain>
    </source>
</reference>
<feature type="domain" description="YcaO" evidence="2">
    <location>
        <begin position="334"/>
        <end position="714"/>
    </location>
</feature>
<name>A0ABP7AVL2_9ACTN</name>
<dbReference type="EMBL" id="BAAAZO010000014">
    <property type="protein sequence ID" value="GAA3640624.1"/>
    <property type="molecule type" value="Genomic_DNA"/>
</dbReference>
<dbReference type="Gene3D" id="3.30.40.250">
    <property type="match status" value="1"/>
</dbReference>
<dbReference type="PROSITE" id="PS51664">
    <property type="entry name" value="YCAO"/>
    <property type="match status" value="1"/>
</dbReference>
<proteinExistence type="predicted"/>
<evidence type="ECO:0000259" key="2">
    <source>
        <dbReference type="PROSITE" id="PS51664"/>
    </source>
</evidence>
<dbReference type="NCBIfam" id="TIGR03882">
    <property type="entry name" value="cyclo_dehyd_2"/>
    <property type="match status" value="1"/>
</dbReference>
<dbReference type="PANTHER" id="PTHR37809">
    <property type="entry name" value="RIBOSOMAL PROTEIN S12 METHYLTHIOTRANSFERASE ACCESSORY FACTOR YCAO"/>
    <property type="match status" value="1"/>
</dbReference>